<dbReference type="EMBL" id="AP022611">
    <property type="protein sequence ID" value="BBZ31247.1"/>
    <property type="molecule type" value="Genomic_DNA"/>
</dbReference>
<keyword evidence="1" id="KW-0560">Oxidoreductase</keyword>
<sequence length="467" mass="49619">MTTTTSASVRTSATYKTVNPATGEQLNDWGLLEDDQADSALTRAHEAFQVWRWVPVDEKIRLFTRVADLIDRAAPDLARQTALEMGKPVAQATAEAGICSAMFRYYADRAHDLLADEAVELPGMSRTVIRREPLGVILGIEPWNAPLFQAMRATAPNLMVGNTVLLKPANICAGSTLMFDDLFVEAGFPAGVYQTVLTTRQQVLGYIAHPKVRAVTLTGSDDAGSVVGELAGKHIKPVVLELGGSDAFVVLDGADVAKAAATASTCRLFIGGQACALPKRVIVTDKVADEFTSLYLEAFRSQVIGDPLDPTTTMGPLSSPSAVAELQAQYQDAVDLGATVLESGGPLDRPGNYFKPAVLTDVTPEMRLYHEEAFGPLGLIYRVPDAEAAIELANDTKYGLGGTVFSEDLDQAAYVAARLDTGGVGINAWLGAPIDIPFGGTKASGVGRELGKTGMDYFANIKTYATA</sequence>
<dbReference type="Pfam" id="PF00171">
    <property type="entry name" value="Aldedh"/>
    <property type="match status" value="1"/>
</dbReference>
<dbReference type="PANTHER" id="PTHR43217">
    <property type="entry name" value="SUCCINATE SEMIALDEHYDE DEHYDROGENASE [NAD(P)+] SAD"/>
    <property type="match status" value="1"/>
</dbReference>
<dbReference type="KEGG" id="mmag:MMAD_55420"/>
<keyword evidence="3" id="KW-0614">Plasmid</keyword>
<accession>A0A7I7XPR8</accession>
<dbReference type="Proteomes" id="UP000466517">
    <property type="component" value="Plasmid pJCM13574"/>
</dbReference>
<reference evidence="3 4" key="1">
    <citation type="journal article" date="2019" name="Emerg. Microbes Infect.">
        <title>Comprehensive subspecies identification of 175 nontuberculous mycobacteria species based on 7547 genomic profiles.</title>
        <authorList>
            <person name="Matsumoto Y."/>
            <person name="Kinjo T."/>
            <person name="Motooka D."/>
            <person name="Nabeya D."/>
            <person name="Jung N."/>
            <person name="Uechi K."/>
            <person name="Horii T."/>
            <person name="Iida T."/>
            <person name="Fujita J."/>
            <person name="Nakamura S."/>
        </authorList>
    </citation>
    <scope>NUCLEOTIDE SEQUENCE [LARGE SCALE GENOMIC DNA]</scope>
    <source>
        <strain evidence="3 4">JCM 13574</strain>
        <plasmid evidence="4">pjcm13574 dna</plasmid>
    </source>
</reference>
<dbReference type="RefSeq" id="WP_163744744.1">
    <property type="nucleotide sequence ID" value="NZ_AP022611.1"/>
</dbReference>
<gene>
    <name evidence="3" type="primary">ssdA</name>
    <name evidence="3" type="ORF">MMAD_55420</name>
</gene>
<dbReference type="InterPro" id="IPR047110">
    <property type="entry name" value="GABD/Sad-like"/>
</dbReference>
<protein>
    <submittedName>
        <fullName evidence="3">Succinate-semialdehyde dehydrogenase [NADP(+)]</fullName>
    </submittedName>
</protein>
<dbReference type="GO" id="GO:0004777">
    <property type="term" value="F:succinate-semialdehyde dehydrogenase (NAD+) activity"/>
    <property type="evidence" value="ECO:0007669"/>
    <property type="project" value="TreeGrafter"/>
</dbReference>
<organism evidence="3 4">
    <name type="scientific">Mycolicibacterium madagascariense</name>
    <dbReference type="NCBI Taxonomy" id="212765"/>
    <lineage>
        <taxon>Bacteria</taxon>
        <taxon>Bacillati</taxon>
        <taxon>Actinomycetota</taxon>
        <taxon>Actinomycetes</taxon>
        <taxon>Mycobacteriales</taxon>
        <taxon>Mycobacteriaceae</taxon>
        <taxon>Mycolicibacterium</taxon>
    </lineage>
</organism>
<dbReference type="Gene3D" id="3.40.309.10">
    <property type="entry name" value="Aldehyde Dehydrogenase, Chain A, domain 2"/>
    <property type="match status" value="1"/>
</dbReference>
<dbReference type="SUPFAM" id="SSF53720">
    <property type="entry name" value="ALDH-like"/>
    <property type="match status" value="1"/>
</dbReference>
<dbReference type="AlphaFoldDB" id="A0A7I7XPR8"/>
<dbReference type="Gene3D" id="3.40.605.10">
    <property type="entry name" value="Aldehyde Dehydrogenase, Chain A, domain 1"/>
    <property type="match status" value="1"/>
</dbReference>
<name>A0A7I7XPR8_9MYCO</name>
<dbReference type="InterPro" id="IPR016161">
    <property type="entry name" value="Ald_DH/histidinol_DH"/>
</dbReference>
<dbReference type="InterPro" id="IPR016162">
    <property type="entry name" value="Ald_DH_N"/>
</dbReference>
<feature type="domain" description="Aldehyde dehydrogenase" evidence="2">
    <location>
        <begin position="12"/>
        <end position="463"/>
    </location>
</feature>
<evidence type="ECO:0000313" key="3">
    <source>
        <dbReference type="EMBL" id="BBZ31247.1"/>
    </source>
</evidence>
<dbReference type="InterPro" id="IPR015590">
    <property type="entry name" value="Aldehyde_DH_dom"/>
</dbReference>
<dbReference type="PANTHER" id="PTHR43217:SF2">
    <property type="entry name" value="SUCCINATE-SEMIALDEHYDE DEHYDROGENASE [NADP(+)]"/>
    <property type="match status" value="1"/>
</dbReference>
<evidence type="ECO:0000313" key="4">
    <source>
        <dbReference type="Proteomes" id="UP000466517"/>
    </source>
</evidence>
<proteinExistence type="predicted"/>
<evidence type="ECO:0000259" key="2">
    <source>
        <dbReference type="Pfam" id="PF00171"/>
    </source>
</evidence>
<dbReference type="InterPro" id="IPR016163">
    <property type="entry name" value="Ald_DH_C"/>
</dbReference>
<evidence type="ECO:0000256" key="1">
    <source>
        <dbReference type="ARBA" id="ARBA00023002"/>
    </source>
</evidence>
<geneLocation type="plasmid" evidence="4">
    <name>pjcm13574 dna</name>
</geneLocation>
<keyword evidence="4" id="KW-1185">Reference proteome</keyword>